<dbReference type="GeneTree" id="ENSGT00390000016908"/>
<evidence type="ECO:0000256" key="2">
    <source>
        <dbReference type="ARBA" id="ARBA00007347"/>
    </source>
</evidence>
<dbReference type="OMA" id="CLRNEYI"/>
<evidence type="ECO:0000256" key="6">
    <source>
        <dbReference type="SAM" id="MobiDB-lite"/>
    </source>
</evidence>
<reference evidence="8" key="2">
    <citation type="journal article" date="2014" name="Nat. Commun.">
        <title>The cavefish genome reveals candidate genes for eye loss.</title>
        <authorList>
            <person name="McGaugh S.E."/>
            <person name="Gross J.B."/>
            <person name="Aken B."/>
            <person name="Blin M."/>
            <person name="Borowsky R."/>
            <person name="Chalopin D."/>
            <person name="Hinaux H."/>
            <person name="Jeffery W.R."/>
            <person name="Keene A."/>
            <person name="Ma L."/>
            <person name="Minx P."/>
            <person name="Murphy D."/>
            <person name="O'Quin K.E."/>
            <person name="Retaux S."/>
            <person name="Rohner N."/>
            <person name="Searle S.M."/>
            <person name="Stahl B.A."/>
            <person name="Tabin C."/>
            <person name="Volff J.N."/>
            <person name="Yoshizawa M."/>
            <person name="Warren W.C."/>
        </authorList>
    </citation>
    <scope>NUCLEOTIDE SEQUENCE [LARGE SCALE GENOMIC DNA]</scope>
    <source>
        <strain evidence="8">female</strain>
    </source>
</reference>
<dbReference type="InterPro" id="IPR013892">
    <property type="entry name" value="Cyt_c_biogenesis_Cmc1-like"/>
</dbReference>
<dbReference type="Ensembl" id="ENSAMXT00000048378.1">
    <property type="protein sequence ID" value="ENSAMXP00000032626.1"/>
    <property type="gene ID" value="ENSAMXG00000031858.1"/>
</dbReference>
<accession>A0A3B1ISE9</accession>
<reference evidence="7" key="3">
    <citation type="submission" date="2025-08" db="UniProtKB">
        <authorList>
            <consortium name="Ensembl"/>
        </authorList>
    </citation>
    <scope>IDENTIFICATION</scope>
</reference>
<feature type="compositionally biased region" description="Basic and acidic residues" evidence="6">
    <location>
        <begin position="64"/>
        <end position="78"/>
    </location>
</feature>
<dbReference type="Pfam" id="PF08583">
    <property type="entry name" value="Cmc1"/>
    <property type="match status" value="1"/>
</dbReference>
<dbReference type="PANTHER" id="PTHR22977">
    <property type="entry name" value="COX ASSEMBLY MITOCHONDRIAL PROTEIN"/>
    <property type="match status" value="1"/>
</dbReference>
<protein>
    <recommendedName>
        <fullName evidence="5">COX assembly mitochondrial protein</fullName>
    </recommendedName>
</protein>
<dbReference type="STRING" id="7994.ENSAMXP00000032626"/>
<evidence type="ECO:0000313" key="7">
    <source>
        <dbReference type="Ensembl" id="ENSAMXP00000032626.1"/>
    </source>
</evidence>
<name>A0A3B1ISE9_ASTMX</name>
<evidence type="ECO:0000256" key="4">
    <source>
        <dbReference type="ARBA" id="ARBA00023157"/>
    </source>
</evidence>
<dbReference type="AlphaFoldDB" id="A0A3B1ISE9"/>
<evidence type="ECO:0000256" key="5">
    <source>
        <dbReference type="RuleBase" id="RU364104"/>
    </source>
</evidence>
<proteinExistence type="inferred from homology"/>
<evidence type="ECO:0000313" key="8">
    <source>
        <dbReference type="Proteomes" id="UP000018467"/>
    </source>
</evidence>
<comment type="similarity">
    <text evidence="2 5">Belongs to the CMC family.</text>
</comment>
<feature type="region of interest" description="Disordered" evidence="6">
    <location>
        <begin position="56"/>
        <end position="78"/>
    </location>
</feature>
<keyword evidence="3 5" id="KW-0496">Mitochondrion</keyword>
<dbReference type="InParanoid" id="A0A3B1ISE9"/>
<dbReference type="PROSITE" id="PS51808">
    <property type="entry name" value="CHCH"/>
    <property type="match status" value="1"/>
</dbReference>
<dbReference type="PANTHER" id="PTHR22977:SF1">
    <property type="entry name" value="COX ASSEMBLY MITOCHONDRIAL PROTEIN 2 HOMOLOG"/>
    <property type="match status" value="1"/>
</dbReference>
<dbReference type="FunCoup" id="A0A3B1ISE9">
    <property type="interactions" value="348"/>
</dbReference>
<keyword evidence="8" id="KW-1185">Reference proteome</keyword>
<sequence>MHSDLSPHLHTDECNELIAHLKQCHKEHNVLRFFGSCNDLDRVMRACLKKEYQAKRTQSQAHAAEMRRRLKDGTKAEP</sequence>
<keyword evidence="4" id="KW-1015">Disulfide bond</keyword>
<organism evidence="7 8">
    <name type="scientific">Astyanax mexicanus</name>
    <name type="common">Blind cave fish</name>
    <name type="synonym">Astyanax fasciatus mexicanus</name>
    <dbReference type="NCBI Taxonomy" id="7994"/>
    <lineage>
        <taxon>Eukaryota</taxon>
        <taxon>Metazoa</taxon>
        <taxon>Chordata</taxon>
        <taxon>Craniata</taxon>
        <taxon>Vertebrata</taxon>
        <taxon>Euteleostomi</taxon>
        <taxon>Actinopterygii</taxon>
        <taxon>Neopterygii</taxon>
        <taxon>Teleostei</taxon>
        <taxon>Ostariophysi</taxon>
        <taxon>Characiformes</taxon>
        <taxon>Characoidei</taxon>
        <taxon>Acestrorhamphidae</taxon>
        <taxon>Acestrorhamphinae</taxon>
        <taxon>Astyanax</taxon>
    </lineage>
</organism>
<reference evidence="7" key="4">
    <citation type="submission" date="2025-09" db="UniProtKB">
        <authorList>
            <consortium name="Ensembl"/>
        </authorList>
    </citation>
    <scope>IDENTIFICATION</scope>
</reference>
<dbReference type="Proteomes" id="UP000018467">
    <property type="component" value="Unassembled WGS sequence"/>
</dbReference>
<reference evidence="8" key="1">
    <citation type="submission" date="2013-03" db="EMBL/GenBank/DDBJ databases">
        <authorList>
            <person name="Jeffery W."/>
            <person name="Warren W."/>
            <person name="Wilson R.K."/>
        </authorList>
    </citation>
    <scope>NUCLEOTIDE SEQUENCE</scope>
    <source>
        <strain evidence="8">female</strain>
    </source>
</reference>
<evidence type="ECO:0000256" key="1">
    <source>
        <dbReference type="ARBA" id="ARBA00004173"/>
    </source>
</evidence>
<dbReference type="GO" id="GO:0005739">
    <property type="term" value="C:mitochondrion"/>
    <property type="evidence" value="ECO:0007669"/>
    <property type="project" value="UniProtKB-SubCell"/>
</dbReference>
<evidence type="ECO:0000256" key="3">
    <source>
        <dbReference type="ARBA" id="ARBA00023128"/>
    </source>
</evidence>
<comment type="subcellular location">
    <subcellularLocation>
        <location evidence="1 5">Mitochondrion</location>
    </subcellularLocation>
</comment>
<dbReference type="GeneID" id="103036039"/>
<dbReference type="Bgee" id="ENSAMXG00000031858">
    <property type="expression patterns" value="Expressed in testis and 14 other cell types or tissues"/>
</dbReference>
<dbReference type="CTD" id="56942"/>